<dbReference type="GO" id="GO:0015035">
    <property type="term" value="F:protein-disulfide reductase activity"/>
    <property type="evidence" value="ECO:0007669"/>
    <property type="project" value="InterPro"/>
</dbReference>
<evidence type="ECO:0000256" key="11">
    <source>
        <dbReference type="ARBA" id="ARBA00022989"/>
    </source>
</evidence>
<evidence type="ECO:0000256" key="14">
    <source>
        <dbReference type="ARBA" id="ARBA00023128"/>
    </source>
</evidence>
<comment type="cofactor">
    <cofactor evidence="1">
        <name>Zn(2+)</name>
        <dbReference type="ChEBI" id="CHEBI:29105"/>
    </cofactor>
</comment>
<dbReference type="PANTHER" id="PTHR21622">
    <property type="entry name" value="COILED-COIL-HELIX-COILED-COIL-HELIX DOMAIN CONTAINING 4"/>
    <property type="match status" value="1"/>
</dbReference>
<gene>
    <name evidence="22" type="ORF">BRENAR_LOCUS2327</name>
</gene>
<feature type="compositionally biased region" description="Basic and acidic residues" evidence="19">
    <location>
        <begin position="449"/>
        <end position="483"/>
    </location>
</feature>
<keyword evidence="12" id="KW-0560">Oxidoreductase</keyword>
<evidence type="ECO:0000256" key="1">
    <source>
        <dbReference type="ARBA" id="ARBA00001947"/>
    </source>
</evidence>
<evidence type="ECO:0000313" key="22">
    <source>
        <dbReference type="EMBL" id="VEU21594.1"/>
    </source>
</evidence>
<keyword evidence="7" id="KW-0999">Mitochondrion inner membrane</keyword>
<sequence length="483" mass="52179">MFARVVRQSARASARCAKGTRLSARRLYNTQQEQGQFSRYGLWVAGGSAVAVIGLLGYRASGLSEERSVLEPVKTVEKKVTEEIKVEEVPVEPAEPVELAGPVEPIQAAETTGSKPDEPTLSPEPAEPVQPAPSTETSFPSQPATAAEPSVPTPSVSAVLEQPVQTSEPIEVASSVAAAATVIKPLEPVKEAKKEPVKPSEPVQESKGNKEKELGKPKEVKPATQKPSVAASAEPEEQKEAYDPDTGEINWDCPCLGGMADGPCGEEFKAAFSCFVYSKEEPKGIECIDKFKDMQNCFRRYPDVYAEELRDDDDYGDVSAEPEAPIVTPADAPEEVVRQEVEKVKADASDLKDEAVETLEFTQSKVSEGIDSAKRTLSETQEQLGQKIEAAKETAADRIEATSAEIEARQAYLEAKAQEEARIAQAKAENARQYTEASLSQAPDAAKNTFEHTKETAESLVDSAKDEIKGEAQKVQKRVSGKD</sequence>
<dbReference type="GO" id="GO:0005743">
    <property type="term" value="C:mitochondrial inner membrane"/>
    <property type="evidence" value="ECO:0007669"/>
    <property type="project" value="UniProtKB-SubCell"/>
</dbReference>
<keyword evidence="16" id="KW-1015">Disulfide bond</keyword>
<dbReference type="Proteomes" id="UP000290900">
    <property type="component" value="Unassembled WGS sequence"/>
</dbReference>
<dbReference type="InterPro" id="IPR039289">
    <property type="entry name" value="CHCHD4"/>
</dbReference>
<evidence type="ECO:0000256" key="15">
    <source>
        <dbReference type="ARBA" id="ARBA00023136"/>
    </source>
</evidence>
<evidence type="ECO:0000256" key="10">
    <source>
        <dbReference type="ARBA" id="ARBA00022968"/>
    </source>
</evidence>
<feature type="compositionally biased region" description="Low complexity" evidence="19">
    <location>
        <begin position="91"/>
        <end position="105"/>
    </location>
</feature>
<evidence type="ECO:0000259" key="21">
    <source>
        <dbReference type="Pfam" id="PF06747"/>
    </source>
</evidence>
<evidence type="ECO:0000256" key="8">
    <source>
        <dbReference type="ARBA" id="ARBA00022927"/>
    </source>
</evidence>
<evidence type="ECO:0000256" key="13">
    <source>
        <dbReference type="ARBA" id="ARBA00023010"/>
    </source>
</evidence>
<comment type="cofactor">
    <cofactor evidence="2">
        <name>Cu(2+)</name>
        <dbReference type="ChEBI" id="CHEBI:29036"/>
    </cofactor>
</comment>
<reference evidence="22 23" key="1">
    <citation type="submission" date="2018-12" db="EMBL/GenBank/DDBJ databases">
        <authorList>
            <person name="Tiukova I."/>
            <person name="Dainat J."/>
        </authorList>
    </citation>
    <scope>NUCLEOTIDE SEQUENCE [LARGE SCALE GENOMIC DNA]</scope>
</reference>
<dbReference type="GO" id="GO:0045041">
    <property type="term" value="P:protein import into mitochondrial intermembrane space"/>
    <property type="evidence" value="ECO:0007669"/>
    <property type="project" value="InterPro"/>
</dbReference>
<dbReference type="Pfam" id="PF06747">
    <property type="entry name" value="CHCH"/>
    <property type="match status" value="1"/>
</dbReference>
<evidence type="ECO:0000256" key="7">
    <source>
        <dbReference type="ARBA" id="ARBA00022792"/>
    </source>
</evidence>
<evidence type="ECO:0000256" key="19">
    <source>
        <dbReference type="SAM" id="MobiDB-lite"/>
    </source>
</evidence>
<keyword evidence="17" id="KW-0676">Redox-active center</keyword>
<dbReference type="GO" id="GO:0005758">
    <property type="term" value="C:mitochondrial intermembrane space"/>
    <property type="evidence" value="ECO:0007669"/>
    <property type="project" value="TreeGrafter"/>
</dbReference>
<protein>
    <recommendedName>
        <fullName evidence="4">Mitochondrial intermembrane space import and assembly protein 40</fullName>
    </recommendedName>
    <alternativeName>
        <fullName evidence="18">Mitochondrial import inner membrane translocase TIM40</fullName>
    </alternativeName>
</protein>
<evidence type="ECO:0000256" key="3">
    <source>
        <dbReference type="ARBA" id="ARBA00004164"/>
    </source>
</evidence>
<feature type="domain" description="CHCH" evidence="21">
    <location>
        <begin position="264"/>
        <end position="300"/>
    </location>
</feature>
<feature type="compositionally biased region" description="Polar residues" evidence="19">
    <location>
        <begin position="132"/>
        <end position="144"/>
    </location>
</feature>
<keyword evidence="6 20" id="KW-0812">Transmembrane</keyword>
<evidence type="ECO:0000256" key="12">
    <source>
        <dbReference type="ARBA" id="ARBA00023002"/>
    </source>
</evidence>
<feature type="compositionally biased region" description="Basic and acidic residues" evidence="19">
    <location>
        <begin position="207"/>
        <end position="221"/>
    </location>
</feature>
<evidence type="ECO:0000256" key="2">
    <source>
        <dbReference type="ARBA" id="ARBA00001973"/>
    </source>
</evidence>
<dbReference type="AlphaFoldDB" id="A0A448YKX5"/>
<accession>A0A448YKX5</accession>
<feature type="region of interest" description="Disordered" evidence="19">
    <location>
        <begin position="434"/>
        <end position="483"/>
    </location>
</feature>
<dbReference type="InParanoid" id="A0A448YKX5"/>
<evidence type="ECO:0000256" key="17">
    <source>
        <dbReference type="ARBA" id="ARBA00023284"/>
    </source>
</evidence>
<evidence type="ECO:0000256" key="5">
    <source>
        <dbReference type="ARBA" id="ARBA00022448"/>
    </source>
</evidence>
<dbReference type="EMBL" id="CAACVR010000012">
    <property type="protein sequence ID" value="VEU21594.1"/>
    <property type="molecule type" value="Genomic_DNA"/>
</dbReference>
<evidence type="ECO:0000256" key="9">
    <source>
        <dbReference type="ARBA" id="ARBA00022946"/>
    </source>
</evidence>
<feature type="transmembrane region" description="Helical" evidence="20">
    <location>
        <begin position="40"/>
        <end position="58"/>
    </location>
</feature>
<feature type="compositionally biased region" description="Basic and acidic residues" evidence="19">
    <location>
        <begin position="187"/>
        <end position="198"/>
    </location>
</feature>
<dbReference type="FunFam" id="1.10.287.2900:FF:000002">
    <property type="entry name" value="Mitochondrial intermembrane space import and assembly protein"/>
    <property type="match status" value="1"/>
</dbReference>
<dbReference type="STRING" id="13370.A0A448YKX5"/>
<organism evidence="22 23">
    <name type="scientific">Brettanomyces naardenensis</name>
    <name type="common">Yeast</name>
    <dbReference type="NCBI Taxonomy" id="13370"/>
    <lineage>
        <taxon>Eukaryota</taxon>
        <taxon>Fungi</taxon>
        <taxon>Dikarya</taxon>
        <taxon>Ascomycota</taxon>
        <taxon>Saccharomycotina</taxon>
        <taxon>Pichiomycetes</taxon>
        <taxon>Pichiales</taxon>
        <taxon>Pichiaceae</taxon>
        <taxon>Brettanomyces</taxon>
    </lineage>
</organism>
<keyword evidence="13" id="KW-0811">Translocation</keyword>
<evidence type="ECO:0000256" key="16">
    <source>
        <dbReference type="ARBA" id="ARBA00023157"/>
    </source>
</evidence>
<dbReference type="OrthoDB" id="7481291at2759"/>
<dbReference type="PANTHER" id="PTHR21622:SF0">
    <property type="entry name" value="COILED-COIL-HELIX-COILED-COIL-HELIX DOMAIN CONTAINING 4"/>
    <property type="match status" value="1"/>
</dbReference>
<comment type="subcellular location">
    <subcellularLocation>
        <location evidence="3">Mitochondrion inner membrane</location>
        <topology evidence="3">Single-pass type II membrane protein</topology>
        <orientation evidence="3">Intermembrane side</orientation>
    </subcellularLocation>
</comment>
<name>A0A448YKX5_BRENA</name>
<keyword evidence="14" id="KW-0496">Mitochondrion</keyword>
<evidence type="ECO:0000256" key="6">
    <source>
        <dbReference type="ARBA" id="ARBA00022692"/>
    </source>
</evidence>
<keyword evidence="8" id="KW-0653">Protein transport</keyword>
<evidence type="ECO:0000256" key="4">
    <source>
        <dbReference type="ARBA" id="ARBA00013714"/>
    </source>
</evidence>
<keyword evidence="11 20" id="KW-1133">Transmembrane helix</keyword>
<dbReference type="Gene3D" id="1.10.287.2900">
    <property type="match status" value="1"/>
</dbReference>
<dbReference type="InterPro" id="IPR010625">
    <property type="entry name" value="CHCH"/>
</dbReference>
<keyword evidence="15 20" id="KW-0472">Membrane</keyword>
<keyword evidence="10" id="KW-0735">Signal-anchor</keyword>
<keyword evidence="5" id="KW-0813">Transport</keyword>
<dbReference type="PROSITE" id="PS51808">
    <property type="entry name" value="CHCH"/>
    <property type="match status" value="1"/>
</dbReference>
<evidence type="ECO:0000256" key="18">
    <source>
        <dbReference type="ARBA" id="ARBA00033150"/>
    </source>
</evidence>
<keyword evidence="9" id="KW-0809">Transit peptide</keyword>
<evidence type="ECO:0000256" key="20">
    <source>
        <dbReference type="SAM" id="Phobius"/>
    </source>
</evidence>
<feature type="region of interest" description="Disordered" evidence="19">
    <location>
        <begin position="87"/>
        <end position="172"/>
    </location>
</feature>
<keyword evidence="23" id="KW-1185">Reference proteome</keyword>
<evidence type="ECO:0000313" key="23">
    <source>
        <dbReference type="Proteomes" id="UP000290900"/>
    </source>
</evidence>
<feature type="region of interest" description="Disordered" evidence="19">
    <location>
        <begin position="185"/>
        <end position="247"/>
    </location>
</feature>
<proteinExistence type="predicted"/>